<sequence length="323" mass="34026">MSAGLVVYRALGGIDAIDEHSRRLVGALRAAGVEARYVPEGLGGVRGTRAPWVLLQYNPFRFGRAGFAPRLLAQALALHAPLALMVHEAWIDIRDARSLLIGGWQRAQLRALLLRAGTVLANTQSLAAELGATHVPVSSNITPLPVSKAMARQRLGLGDGLVVGLFGRSNPSRALDHAETAVAALEPQTVLNLGADAPSLNAPGEVRTPGAQAPDELSLALRACDLLLLPLTDGVSTKRTTLMAALAHGVPVVGLDGQRTDAMLRSGPLTLTPAGDPQAFARAAVALAADRDRLRAQGEAGRRLYEREFDWPHVARRVAAALG</sequence>
<keyword evidence="2" id="KW-0808">Transferase</keyword>
<accession>A0A9X3MWD4</accession>
<dbReference type="Proteomes" id="UP001149140">
    <property type="component" value="Unassembled WGS sequence"/>
</dbReference>
<evidence type="ECO:0000256" key="2">
    <source>
        <dbReference type="ARBA" id="ARBA00022679"/>
    </source>
</evidence>
<dbReference type="EMBL" id="JAPDOD010000028">
    <property type="protein sequence ID" value="MDA0163870.1"/>
    <property type="molecule type" value="Genomic_DNA"/>
</dbReference>
<evidence type="ECO:0000313" key="3">
    <source>
        <dbReference type="EMBL" id="MDA0163870.1"/>
    </source>
</evidence>
<dbReference type="PANTHER" id="PTHR12526:SF510">
    <property type="entry name" value="D-INOSITOL 3-PHOSPHATE GLYCOSYLTRANSFERASE"/>
    <property type="match status" value="1"/>
</dbReference>
<comment type="caution">
    <text evidence="3">The sequence shown here is derived from an EMBL/GenBank/DDBJ whole genome shotgun (WGS) entry which is preliminary data.</text>
</comment>
<dbReference type="Gene3D" id="3.40.50.2000">
    <property type="entry name" value="Glycogen Phosphorylase B"/>
    <property type="match status" value="2"/>
</dbReference>
<protein>
    <submittedName>
        <fullName evidence="3">Glycosyltransferase</fullName>
    </submittedName>
</protein>
<evidence type="ECO:0000256" key="1">
    <source>
        <dbReference type="ARBA" id="ARBA00022676"/>
    </source>
</evidence>
<dbReference type="RefSeq" id="WP_270043117.1">
    <property type="nucleotide sequence ID" value="NZ_JAPDOD010000028.1"/>
</dbReference>
<dbReference type="Pfam" id="PF13692">
    <property type="entry name" value="Glyco_trans_1_4"/>
    <property type="match status" value="1"/>
</dbReference>
<dbReference type="PANTHER" id="PTHR12526">
    <property type="entry name" value="GLYCOSYLTRANSFERASE"/>
    <property type="match status" value="1"/>
</dbReference>
<dbReference type="SUPFAM" id="SSF53756">
    <property type="entry name" value="UDP-Glycosyltransferase/glycogen phosphorylase"/>
    <property type="match status" value="1"/>
</dbReference>
<proteinExistence type="predicted"/>
<evidence type="ECO:0000313" key="4">
    <source>
        <dbReference type="Proteomes" id="UP001149140"/>
    </source>
</evidence>
<gene>
    <name evidence="3" type="ORF">OM076_26605</name>
</gene>
<dbReference type="GO" id="GO:0016757">
    <property type="term" value="F:glycosyltransferase activity"/>
    <property type="evidence" value="ECO:0007669"/>
    <property type="project" value="UniProtKB-KW"/>
</dbReference>
<organism evidence="3 4">
    <name type="scientific">Solirubrobacter ginsenosidimutans</name>
    <dbReference type="NCBI Taxonomy" id="490573"/>
    <lineage>
        <taxon>Bacteria</taxon>
        <taxon>Bacillati</taxon>
        <taxon>Actinomycetota</taxon>
        <taxon>Thermoleophilia</taxon>
        <taxon>Solirubrobacterales</taxon>
        <taxon>Solirubrobacteraceae</taxon>
        <taxon>Solirubrobacter</taxon>
    </lineage>
</organism>
<keyword evidence="4" id="KW-1185">Reference proteome</keyword>
<reference evidence="3" key="1">
    <citation type="submission" date="2022-10" db="EMBL/GenBank/DDBJ databases">
        <title>The WGS of Solirubrobacter ginsenosidimutans DSM 21036.</title>
        <authorList>
            <person name="Jiang Z."/>
        </authorList>
    </citation>
    <scope>NUCLEOTIDE SEQUENCE</scope>
    <source>
        <strain evidence="3">DSM 21036</strain>
    </source>
</reference>
<name>A0A9X3MWD4_9ACTN</name>
<dbReference type="AlphaFoldDB" id="A0A9X3MWD4"/>
<keyword evidence="1" id="KW-0328">Glycosyltransferase</keyword>